<organism evidence="1 2">
    <name type="scientific">Caballeronia telluris</name>
    <dbReference type="NCBI Taxonomy" id="326475"/>
    <lineage>
        <taxon>Bacteria</taxon>
        <taxon>Pseudomonadati</taxon>
        <taxon>Pseudomonadota</taxon>
        <taxon>Betaproteobacteria</taxon>
        <taxon>Burkholderiales</taxon>
        <taxon>Burkholderiaceae</taxon>
        <taxon>Caballeronia</taxon>
    </lineage>
</organism>
<proteinExistence type="predicted"/>
<sequence>MGQVGELQCPPDKSVVRREQGPGVYTLRSTYAGRNGDRRAQAGGGRERLRIAAIRVLIRIDAMWLAIEPVGMRAGIDTLLARLVKVFAPVTFSELAPLVFAHLLDRVQGSELDLSLWGCRVRLPLLLSKLFLHAFPN</sequence>
<dbReference type="EMBL" id="FCNZ02000023">
    <property type="protein sequence ID" value="SAL74067.1"/>
    <property type="molecule type" value="Genomic_DNA"/>
</dbReference>
<dbReference type="STRING" id="326475.AWB66_04946"/>
<reference evidence="1" key="1">
    <citation type="submission" date="2016-01" db="EMBL/GenBank/DDBJ databases">
        <authorList>
            <person name="Peeters Charlotte."/>
        </authorList>
    </citation>
    <scope>NUCLEOTIDE SEQUENCE</scope>
    <source>
        <strain evidence="1">LMG 22936</strain>
    </source>
</reference>
<protein>
    <submittedName>
        <fullName evidence="1">Transposase</fullName>
    </submittedName>
</protein>
<name>A0A158JYW3_9BURK</name>
<dbReference type="RefSeq" id="WP_143328359.1">
    <property type="nucleotide sequence ID" value="NZ_FCNZ02000023.1"/>
</dbReference>
<dbReference type="AlphaFoldDB" id="A0A158JYW3"/>
<gene>
    <name evidence="1" type="ORF">AWB66_04946</name>
</gene>
<dbReference type="Proteomes" id="UP000054717">
    <property type="component" value="Unassembled WGS sequence"/>
</dbReference>
<evidence type="ECO:0000313" key="2">
    <source>
        <dbReference type="Proteomes" id="UP000054717"/>
    </source>
</evidence>
<comment type="caution">
    <text evidence="1">The sequence shown here is derived from an EMBL/GenBank/DDBJ whole genome shotgun (WGS) entry which is preliminary data.</text>
</comment>
<evidence type="ECO:0000313" key="1">
    <source>
        <dbReference type="EMBL" id="SAL74067.1"/>
    </source>
</evidence>
<keyword evidence="2" id="KW-1185">Reference proteome</keyword>
<accession>A0A158JYW3</accession>